<feature type="compositionally biased region" description="Basic and acidic residues" evidence="1">
    <location>
        <begin position="115"/>
        <end position="131"/>
    </location>
</feature>
<feature type="compositionally biased region" description="Gly residues" evidence="1">
    <location>
        <begin position="132"/>
        <end position="146"/>
    </location>
</feature>
<dbReference type="EnsemblPlants" id="ONIVA10G18910.1">
    <property type="protein sequence ID" value="ONIVA10G18910.1"/>
    <property type="gene ID" value="ONIVA10G18910"/>
</dbReference>
<dbReference type="HOGENOM" id="CLU_1521644_0_0_1"/>
<dbReference type="AlphaFoldDB" id="A0A0E0IVL4"/>
<name>A0A0E0IVL4_ORYNI</name>
<evidence type="ECO:0000313" key="3">
    <source>
        <dbReference type="Proteomes" id="UP000006591"/>
    </source>
</evidence>
<keyword evidence="3" id="KW-1185">Reference proteome</keyword>
<proteinExistence type="predicted"/>
<dbReference type="Proteomes" id="UP000006591">
    <property type="component" value="Chromosome 10"/>
</dbReference>
<feature type="compositionally biased region" description="Gly residues" evidence="1">
    <location>
        <begin position="158"/>
        <end position="169"/>
    </location>
</feature>
<reference evidence="2" key="2">
    <citation type="submission" date="2018-04" db="EMBL/GenBank/DDBJ databases">
        <title>OnivRS2 (Oryza nivara Reference Sequence Version 2).</title>
        <authorList>
            <person name="Zhang J."/>
            <person name="Kudrna D."/>
            <person name="Lee S."/>
            <person name="Talag J."/>
            <person name="Rajasekar S."/>
            <person name="Welchert J."/>
            <person name="Hsing Y.-I."/>
            <person name="Wing R.A."/>
        </authorList>
    </citation>
    <scope>NUCLEOTIDE SEQUENCE [LARGE SCALE GENOMIC DNA]</scope>
</reference>
<sequence length="177" mass="19062">MMEIMTGGVDCIAAANQWGQQDLHEGGRRQRRFRSPPRGALPTLAMVRRRWWQRGTGRHGGTGNDAGTSQRWRRRRWQQGTGRRGERVTTRAPPSAGDGDGECSPHASRRRRARRWLDREPESSLHQRRFDGGGGGRGLDGVGNGAWGATETSMSAVGDGGDVGGGGGARCSDGADA</sequence>
<dbReference type="Gramene" id="ONIVA10G18910.1">
    <property type="protein sequence ID" value="ONIVA10G18910.1"/>
    <property type="gene ID" value="ONIVA10G18910"/>
</dbReference>
<accession>A0A0E0IVL4</accession>
<reference evidence="2" key="1">
    <citation type="submission" date="2015-04" db="UniProtKB">
        <authorList>
            <consortium name="EnsemblPlants"/>
        </authorList>
    </citation>
    <scope>IDENTIFICATION</scope>
    <source>
        <strain evidence="2">SL10</strain>
    </source>
</reference>
<feature type="region of interest" description="Disordered" evidence="1">
    <location>
        <begin position="53"/>
        <end position="177"/>
    </location>
</feature>
<evidence type="ECO:0000256" key="1">
    <source>
        <dbReference type="SAM" id="MobiDB-lite"/>
    </source>
</evidence>
<evidence type="ECO:0000313" key="2">
    <source>
        <dbReference type="EnsemblPlants" id="ONIVA10G18910.1"/>
    </source>
</evidence>
<protein>
    <submittedName>
        <fullName evidence="2">Uncharacterized protein</fullName>
    </submittedName>
</protein>
<dbReference type="OMA" id="NQWGQQD"/>
<organism evidence="2">
    <name type="scientific">Oryza nivara</name>
    <name type="common">Indian wild rice</name>
    <name type="synonym">Oryza sativa f. spontanea</name>
    <dbReference type="NCBI Taxonomy" id="4536"/>
    <lineage>
        <taxon>Eukaryota</taxon>
        <taxon>Viridiplantae</taxon>
        <taxon>Streptophyta</taxon>
        <taxon>Embryophyta</taxon>
        <taxon>Tracheophyta</taxon>
        <taxon>Spermatophyta</taxon>
        <taxon>Magnoliopsida</taxon>
        <taxon>Liliopsida</taxon>
        <taxon>Poales</taxon>
        <taxon>Poaceae</taxon>
        <taxon>BOP clade</taxon>
        <taxon>Oryzoideae</taxon>
        <taxon>Oryzeae</taxon>
        <taxon>Oryzinae</taxon>
        <taxon>Oryza</taxon>
    </lineage>
</organism>